<evidence type="ECO:0000256" key="2">
    <source>
        <dbReference type="ARBA" id="ARBA00022827"/>
    </source>
</evidence>
<evidence type="ECO:0000259" key="3">
    <source>
        <dbReference type="Pfam" id="PF08031"/>
    </source>
</evidence>
<dbReference type="GO" id="GO:0016491">
    <property type="term" value="F:oxidoreductase activity"/>
    <property type="evidence" value="ECO:0007669"/>
    <property type="project" value="InterPro"/>
</dbReference>
<dbReference type="Gene3D" id="3.40.462.20">
    <property type="match status" value="1"/>
</dbReference>
<reference evidence="4 5" key="1">
    <citation type="journal article" date="2022" name="G3 (Bethesda)">
        <title>Whole-genome sequence and methylome profiling of the almond [Prunus dulcis (Mill.) D.A. Webb] cultivar 'Nonpareil'.</title>
        <authorList>
            <person name="D'Amico-Willman K.M."/>
            <person name="Ouma W.Z."/>
            <person name="Meulia T."/>
            <person name="Sideli G.M."/>
            <person name="Gradziel T.M."/>
            <person name="Fresnedo-Ramirez J."/>
        </authorList>
    </citation>
    <scope>NUCLEOTIDE SEQUENCE [LARGE SCALE GENOMIC DNA]</scope>
    <source>
        <strain evidence="4">Clone GOH B32 T37-40</strain>
    </source>
</reference>
<dbReference type="AlphaFoldDB" id="A0AAD4Z3B7"/>
<keyword evidence="5" id="KW-1185">Reference proteome</keyword>
<proteinExistence type="predicted"/>
<dbReference type="Pfam" id="PF08031">
    <property type="entry name" value="BBE"/>
    <property type="match status" value="1"/>
</dbReference>
<dbReference type="Proteomes" id="UP001054821">
    <property type="component" value="Chromosome 4"/>
</dbReference>
<dbReference type="InterPro" id="IPR016169">
    <property type="entry name" value="FAD-bd_PCMH_sub2"/>
</dbReference>
<name>A0AAD4Z3B7_PRUDU</name>
<keyword evidence="1" id="KW-0285">Flavoprotein</keyword>
<protein>
    <recommendedName>
        <fullName evidence="3">Berberine/berberine-like domain-containing protein</fullName>
    </recommendedName>
</protein>
<evidence type="ECO:0000256" key="1">
    <source>
        <dbReference type="ARBA" id="ARBA00022630"/>
    </source>
</evidence>
<feature type="domain" description="Berberine/berberine-like" evidence="3">
    <location>
        <begin position="331"/>
        <end position="388"/>
    </location>
</feature>
<evidence type="ECO:0000313" key="5">
    <source>
        <dbReference type="Proteomes" id="UP001054821"/>
    </source>
</evidence>
<comment type="caution">
    <text evidence="4">The sequence shown here is derived from an EMBL/GenBank/DDBJ whole genome shotgun (WGS) entry which is preliminary data.</text>
</comment>
<accession>A0AAD4Z3B7</accession>
<dbReference type="EMBL" id="JAJFAZ020000004">
    <property type="protein sequence ID" value="KAI5332077.1"/>
    <property type="molecule type" value="Genomic_DNA"/>
</dbReference>
<evidence type="ECO:0000313" key="4">
    <source>
        <dbReference type="EMBL" id="KAI5332077.1"/>
    </source>
</evidence>
<dbReference type="GO" id="GO:0050660">
    <property type="term" value="F:flavin adenine dinucleotide binding"/>
    <property type="evidence" value="ECO:0007669"/>
    <property type="project" value="InterPro"/>
</dbReference>
<organism evidence="4 5">
    <name type="scientific">Prunus dulcis</name>
    <name type="common">Almond</name>
    <name type="synonym">Amygdalus dulcis</name>
    <dbReference type="NCBI Taxonomy" id="3755"/>
    <lineage>
        <taxon>Eukaryota</taxon>
        <taxon>Viridiplantae</taxon>
        <taxon>Streptophyta</taxon>
        <taxon>Embryophyta</taxon>
        <taxon>Tracheophyta</taxon>
        <taxon>Spermatophyta</taxon>
        <taxon>Magnoliopsida</taxon>
        <taxon>eudicotyledons</taxon>
        <taxon>Gunneridae</taxon>
        <taxon>Pentapetalae</taxon>
        <taxon>rosids</taxon>
        <taxon>fabids</taxon>
        <taxon>Rosales</taxon>
        <taxon>Rosaceae</taxon>
        <taxon>Amygdaloideae</taxon>
        <taxon>Amygdaleae</taxon>
        <taxon>Prunus</taxon>
    </lineage>
</organism>
<sequence>MFNLQGRLCRNFCSKSRTLIPFWEKGYIFRSEPDIRVISGISTGFASNFGKFGAGLFSWYQSSRFNFLWTLHLMCILKLWASLWVPSRNGIFATLRTSQKSNYFTKENMEEKFRWMSYMGVTELHSAREKKEAEVELELYHRQRLSKKFQKTVNRSRRFCIGAFLHIHELKTKSRFTGHTRLREMALETLQNIPGSDATDDERENGVKECTGDVVDNKLVLLVPLSMGGIGLGKGGSGGCGCFDGRSGEPKKVARVSKLDKMRRVGAREGDGGFRRSHEVDLKERIGSNKGEKRKSIQNQYMVTWDDDKETEKYIGLMRKLHGTICFTRAAYLNYKDLDLGRNKDINTSYAEASICGLKHFRNNFRRLVRVKTLVDPGNFFRDEQSIPVCPSRKK</sequence>
<dbReference type="Gene3D" id="3.30.465.10">
    <property type="match status" value="1"/>
</dbReference>
<dbReference type="PANTHER" id="PTHR32448">
    <property type="entry name" value="OS08G0158400 PROTEIN"/>
    <property type="match status" value="1"/>
</dbReference>
<keyword evidence="2" id="KW-0274">FAD</keyword>
<gene>
    <name evidence="4" type="ORF">L3X38_022205</name>
</gene>
<dbReference type="InterPro" id="IPR012951">
    <property type="entry name" value="BBE"/>
</dbReference>